<evidence type="ECO:0000259" key="1">
    <source>
        <dbReference type="Pfam" id="PF20150"/>
    </source>
</evidence>
<reference evidence="2" key="1">
    <citation type="submission" date="2023-06" db="EMBL/GenBank/DDBJ databases">
        <title>Genome-scale phylogeny and comparative genomics of the fungal order Sordariales.</title>
        <authorList>
            <consortium name="Lawrence Berkeley National Laboratory"/>
            <person name="Hensen N."/>
            <person name="Bonometti L."/>
            <person name="Westerberg I."/>
            <person name="Brannstrom I.O."/>
            <person name="Guillou S."/>
            <person name="Cros-Aarteil S."/>
            <person name="Calhoun S."/>
            <person name="Haridas S."/>
            <person name="Kuo A."/>
            <person name="Mondo S."/>
            <person name="Pangilinan J."/>
            <person name="Riley R."/>
            <person name="Labutti K."/>
            <person name="Andreopoulos B."/>
            <person name="Lipzen A."/>
            <person name="Chen C."/>
            <person name="Yanf M."/>
            <person name="Daum C."/>
            <person name="Ng V."/>
            <person name="Clum A."/>
            <person name="Steindorff A."/>
            <person name="Ohm R."/>
            <person name="Martin F."/>
            <person name="Silar P."/>
            <person name="Natvig D."/>
            <person name="Lalanne C."/>
            <person name="Gautier V."/>
            <person name="Ament-Velasquez S.L."/>
            <person name="Kruys A."/>
            <person name="Hutchinson M.I."/>
            <person name="Powell A.J."/>
            <person name="Barry K."/>
            <person name="Miller A.N."/>
            <person name="Grigoriev I.V."/>
            <person name="Debuchy R."/>
            <person name="Gladieux P."/>
            <person name="Thoren M.H."/>
            <person name="Johannesson H."/>
        </authorList>
    </citation>
    <scope>NUCLEOTIDE SEQUENCE</scope>
    <source>
        <strain evidence="2">CBS 540.89</strain>
    </source>
</reference>
<proteinExistence type="predicted"/>
<dbReference type="Pfam" id="PF20150">
    <property type="entry name" value="2EXR"/>
    <property type="match status" value="1"/>
</dbReference>
<feature type="domain" description="2EXR" evidence="1">
    <location>
        <begin position="23"/>
        <end position="137"/>
    </location>
</feature>
<dbReference type="Proteomes" id="UP001172159">
    <property type="component" value="Unassembled WGS sequence"/>
</dbReference>
<comment type="caution">
    <text evidence="2">The sequence shown here is derived from an EMBL/GenBank/DDBJ whole genome shotgun (WGS) entry which is preliminary data.</text>
</comment>
<dbReference type="AlphaFoldDB" id="A0AA40DSL5"/>
<evidence type="ECO:0000313" key="2">
    <source>
        <dbReference type="EMBL" id="KAK0710463.1"/>
    </source>
</evidence>
<accession>A0AA40DSL5</accession>
<organism evidence="2 3">
    <name type="scientific">Apiosordaria backusii</name>
    <dbReference type="NCBI Taxonomy" id="314023"/>
    <lineage>
        <taxon>Eukaryota</taxon>
        <taxon>Fungi</taxon>
        <taxon>Dikarya</taxon>
        <taxon>Ascomycota</taxon>
        <taxon>Pezizomycotina</taxon>
        <taxon>Sordariomycetes</taxon>
        <taxon>Sordariomycetidae</taxon>
        <taxon>Sordariales</taxon>
        <taxon>Lasiosphaeriaceae</taxon>
        <taxon>Apiosordaria</taxon>
    </lineage>
</organism>
<keyword evidence="3" id="KW-1185">Reference proteome</keyword>
<evidence type="ECO:0000313" key="3">
    <source>
        <dbReference type="Proteomes" id="UP001172159"/>
    </source>
</evidence>
<name>A0AA40DSL5_9PEZI</name>
<dbReference type="EMBL" id="JAUKTV010000017">
    <property type="protein sequence ID" value="KAK0710463.1"/>
    <property type="molecule type" value="Genomic_DNA"/>
</dbReference>
<sequence length="645" mass="73910">MSPNKGLPGAVRNVESEIEPHLFDIFPVLPAEIRIKIWSDYLKMYEDNAPVAWKLIWGVDDCGPKGTSKSMATPKPDPKGKAKEKFMEEVGNRHLRIRPYIALDPDYVQTHLVEYHCCPLLKVNHEAREQALRGSRYASVPVIERDINVIVKRHDIFLPDEQSLFSLIRNWQKRNGPIVSITLAEDMSFAQRIIMNEDDVVYKMCRQGNYTLSAIPPHLHVLGQDRMLFSLSTIAQTYLRNAHTIFVECRMCIQLHTDGLPFSGTRFLPYCFGRDITSPIYQSIVPRLVRICQKVIADPSYRSNPAAWNLISQLHHTLGSPGPLRIREVRLGQFSYMDGVFDPDSGPTIYLVNSWRGPTTLYNPRGENQLEKTPYRLYLRQTFSRLVQPVRKSTSTPLRTFLSPKAPSPLPLRDRPQGRLLKVVAAGDGNFFREMHCYTPILPVRSICLSDRISKATVASPSNSISRGCPRCYRKQWLITGRKPDYIPFCRENTCWTSYYTYTGHDWDFFGVDDAKLQENEDVTDRGPQVINNTEDGYNSEDDERVVLHGRKEGLRQWWKSVDGYMEDEEVIGKIVNNEIEVEAGCDGLGQGVMKKGWVKRPRFSVEGGDGEEERLMFWDDLVEKVPGMSEEEILEMEKTIQEAT</sequence>
<protein>
    <recommendedName>
        <fullName evidence="1">2EXR domain-containing protein</fullName>
    </recommendedName>
</protein>
<gene>
    <name evidence="2" type="ORF">B0T21DRAFT_427680</name>
</gene>
<dbReference type="InterPro" id="IPR045518">
    <property type="entry name" value="2EXR"/>
</dbReference>